<dbReference type="InterPro" id="IPR036291">
    <property type="entry name" value="NAD(P)-bd_dom_sf"/>
</dbReference>
<evidence type="ECO:0000256" key="6">
    <source>
        <dbReference type="ARBA" id="ARBA00022450"/>
    </source>
</evidence>
<dbReference type="InterPro" id="IPR016035">
    <property type="entry name" value="Acyl_Trfase/lysoPLipase"/>
</dbReference>
<dbReference type="PROSITE" id="PS50075">
    <property type="entry name" value="CARRIER"/>
    <property type="match status" value="4"/>
</dbReference>
<dbReference type="InterPro" id="IPR020806">
    <property type="entry name" value="PKS_PP-bd"/>
</dbReference>
<comment type="cofactor">
    <cofactor evidence="1">
        <name>NADP(+)</name>
        <dbReference type="ChEBI" id="CHEBI:58349"/>
    </cofactor>
</comment>
<dbReference type="Pfam" id="PF00668">
    <property type="entry name" value="Condensation"/>
    <property type="match status" value="4"/>
</dbReference>
<dbReference type="InterPro" id="IPR014030">
    <property type="entry name" value="Ketoacyl_synth_N"/>
</dbReference>
<dbReference type="GO" id="GO:0043041">
    <property type="term" value="P:amino acid activation for nonribosomal peptide biosynthetic process"/>
    <property type="evidence" value="ECO:0007669"/>
    <property type="project" value="UniProtKB-ARBA"/>
</dbReference>
<keyword evidence="12" id="KW-0560">Oxidoreductase</keyword>
<evidence type="ECO:0000313" key="29">
    <source>
        <dbReference type="Proteomes" id="UP000586305"/>
    </source>
</evidence>
<dbReference type="RefSeq" id="WP_171626381.1">
    <property type="nucleotide sequence ID" value="NZ_JABBPG010000004.1"/>
</dbReference>
<comment type="catalytic activity">
    <reaction evidence="17">
        <text>19-(4-hydroxyphenyl)nonadecanoyl-[(phenol)carboxyphthiodiolenone synthase] + 2 (S)-methylmalonyl-CoA + 3 malonyl-CoA + 5 NADPH + 10 H(+) = C37-(phenol)carboxyphthiodiolenone-[(phenol)carboxyphthiodiolenone synthase] + 5 CO2 + 5 NADP(+) + 5 CoA + 2 H2O</text>
        <dbReference type="Rhea" id="RHEA:57760"/>
        <dbReference type="Rhea" id="RHEA-COMP:14273"/>
        <dbReference type="Rhea" id="RHEA-COMP:14990"/>
        <dbReference type="ChEBI" id="CHEBI:15377"/>
        <dbReference type="ChEBI" id="CHEBI:15378"/>
        <dbReference type="ChEBI" id="CHEBI:16526"/>
        <dbReference type="ChEBI" id="CHEBI:57287"/>
        <dbReference type="ChEBI" id="CHEBI:57327"/>
        <dbReference type="ChEBI" id="CHEBI:57384"/>
        <dbReference type="ChEBI" id="CHEBI:57783"/>
        <dbReference type="ChEBI" id="CHEBI:58349"/>
        <dbReference type="ChEBI" id="CHEBI:133301"/>
        <dbReference type="ChEBI" id="CHEBI:142260"/>
        <dbReference type="EC" id="2.3.1.292"/>
    </reaction>
</comment>
<evidence type="ECO:0000259" key="27">
    <source>
        <dbReference type="PROSITE" id="PS52004"/>
    </source>
</evidence>
<evidence type="ECO:0000259" key="26">
    <source>
        <dbReference type="PROSITE" id="PS50075"/>
    </source>
</evidence>
<comment type="function">
    <text evidence="20">Part of the PpsABCDE complex involved in the biosynthesis of the lipid core common to phthiocerols and phenolphthiocerols by successive additions of malonyl-CoA or methylmalonyl-CoA extender units. PpsA can accept as substrate the activated forms of either icosanoyl (C20), docosanoyl (C22) or lignoceroyl (C24) groups from FadD26, or a (4-hydroxyphenyl)-C17 or (4-hydroxyphenyl)-C19 fatty acyl from FadD29. PpsA initiates the biosynthesis and extends its substrate using a malonyl-CoA extender unit. The PpsB and PpsC proteins add the second and third malonyl-CoA extender units. PpsD adds an (R)-methylmalonyl unit and PpsE adds a second (R)-methylmalonyl unit. The incorporation of the methylmalonyl units results in formation of two branched methyl groups in the elongated product.</text>
</comment>
<dbReference type="SUPFAM" id="SSF52777">
    <property type="entry name" value="CoA-dependent acyltransferases"/>
    <property type="match status" value="8"/>
</dbReference>
<dbReference type="InterPro" id="IPR010071">
    <property type="entry name" value="AA_adenyl_dom"/>
</dbReference>
<dbReference type="Gene3D" id="3.40.50.980">
    <property type="match status" value="4"/>
</dbReference>
<dbReference type="Gene3D" id="3.40.47.10">
    <property type="match status" value="1"/>
</dbReference>
<dbReference type="Gene3D" id="3.40.50.720">
    <property type="entry name" value="NAD(P)-binding Rossmann-like Domain"/>
    <property type="match status" value="1"/>
</dbReference>
<dbReference type="EC" id="2.3.1.292" evidence="21"/>
<dbReference type="CDD" id="cd19531">
    <property type="entry name" value="LCL_NRPS-like"/>
    <property type="match status" value="2"/>
</dbReference>
<dbReference type="CDD" id="cd08953">
    <property type="entry name" value="KR_2_SDR_x"/>
    <property type="match status" value="1"/>
</dbReference>
<evidence type="ECO:0000256" key="4">
    <source>
        <dbReference type="ARBA" id="ARBA00006432"/>
    </source>
</evidence>
<dbReference type="PROSITE" id="PS00606">
    <property type="entry name" value="KS3_1"/>
    <property type="match status" value="1"/>
</dbReference>
<dbReference type="Gene3D" id="2.30.38.10">
    <property type="entry name" value="Luciferase, Domain 3"/>
    <property type="match status" value="2"/>
</dbReference>
<dbReference type="Proteomes" id="UP000586305">
    <property type="component" value="Unassembled WGS sequence"/>
</dbReference>
<name>A0A849VHW3_9GAMM</name>
<dbReference type="Gene3D" id="3.30.559.30">
    <property type="entry name" value="Nonribosomal peptide synthetase, condensation domain"/>
    <property type="match status" value="4"/>
</dbReference>
<dbReference type="GO" id="GO:0006633">
    <property type="term" value="P:fatty acid biosynthetic process"/>
    <property type="evidence" value="ECO:0007669"/>
    <property type="project" value="UniProtKB-UniPathway"/>
</dbReference>
<dbReference type="InterPro" id="IPR000873">
    <property type="entry name" value="AMP-dep_synth/lig_dom"/>
</dbReference>
<dbReference type="InterPro" id="IPR014031">
    <property type="entry name" value="Ketoacyl_synth_C"/>
</dbReference>
<comment type="catalytic activity">
    <reaction evidence="16">
        <text>17-(4-hydroxyphenyl)heptadecanoyl-[(phenol)carboxyphthiodiolenone synthase] + 2 (S)-methylmalonyl-CoA + 3 malonyl-CoA + 5 NADPH + 10 H(+) = C35-(phenol)carboxyphthiodiolenone-[(phenol)carboxyphthiodiolenone synthase] + 5 CO2 + 5 NADP(+) + 5 CoA + 2 H2O</text>
        <dbReference type="Rhea" id="RHEA:57756"/>
        <dbReference type="Rhea" id="RHEA-COMP:14272"/>
        <dbReference type="Rhea" id="RHEA-COMP:14989"/>
        <dbReference type="ChEBI" id="CHEBI:15377"/>
        <dbReference type="ChEBI" id="CHEBI:15378"/>
        <dbReference type="ChEBI" id="CHEBI:16526"/>
        <dbReference type="ChEBI" id="CHEBI:57287"/>
        <dbReference type="ChEBI" id="CHEBI:57327"/>
        <dbReference type="ChEBI" id="CHEBI:57384"/>
        <dbReference type="ChEBI" id="CHEBI:57783"/>
        <dbReference type="ChEBI" id="CHEBI:58349"/>
        <dbReference type="ChEBI" id="CHEBI:133300"/>
        <dbReference type="ChEBI" id="CHEBI:142259"/>
        <dbReference type="EC" id="2.3.1.292"/>
    </reaction>
</comment>
<feature type="domain" description="Ketosynthase family 3 (KS3)" evidence="27">
    <location>
        <begin position="3761"/>
        <end position="4185"/>
    </location>
</feature>
<dbReference type="GO" id="GO:0034081">
    <property type="term" value="C:polyketide synthase complex"/>
    <property type="evidence" value="ECO:0007669"/>
    <property type="project" value="UniProtKB-ARBA"/>
</dbReference>
<evidence type="ECO:0000256" key="8">
    <source>
        <dbReference type="ARBA" id="ARBA00022679"/>
    </source>
</evidence>
<dbReference type="Pfam" id="PF00109">
    <property type="entry name" value="ketoacyl-synt"/>
    <property type="match status" value="1"/>
</dbReference>
<dbReference type="InterPro" id="IPR010060">
    <property type="entry name" value="NRPS_synth"/>
</dbReference>
<dbReference type="InterPro" id="IPR013968">
    <property type="entry name" value="PKS_KR"/>
</dbReference>
<dbReference type="SUPFAM" id="SSF51735">
    <property type="entry name" value="NAD(P)-binding Rossmann-fold domains"/>
    <property type="match status" value="2"/>
</dbReference>
<reference evidence="28 29" key="1">
    <citation type="submission" date="2020-04" db="EMBL/GenBank/DDBJ databases">
        <title>Pseudoalteromonas caenipelagi sp. nov., isolated from a tidal flat.</title>
        <authorList>
            <person name="Park S."/>
            <person name="Yoon J.-H."/>
        </authorList>
    </citation>
    <scope>NUCLEOTIDE SEQUENCE [LARGE SCALE GENOMIC DNA]</scope>
    <source>
        <strain evidence="28 29">JBTF-M23</strain>
    </source>
</reference>
<dbReference type="SMART" id="SM00823">
    <property type="entry name" value="PKS_PP"/>
    <property type="match status" value="4"/>
</dbReference>
<evidence type="ECO:0000256" key="25">
    <source>
        <dbReference type="ARBA" id="ARBA00084020"/>
    </source>
</evidence>
<dbReference type="Pfam" id="PF08659">
    <property type="entry name" value="KR"/>
    <property type="match status" value="1"/>
</dbReference>
<dbReference type="Pfam" id="PF13193">
    <property type="entry name" value="AMP-binding_C"/>
    <property type="match status" value="2"/>
</dbReference>
<evidence type="ECO:0000256" key="14">
    <source>
        <dbReference type="ARBA" id="ARBA00023268"/>
    </source>
</evidence>
<dbReference type="Pfam" id="PF18563">
    <property type="entry name" value="TubC_N"/>
    <property type="match status" value="1"/>
</dbReference>
<dbReference type="InterPro" id="IPR025110">
    <property type="entry name" value="AMP-bd_C"/>
</dbReference>
<dbReference type="SMART" id="SM00827">
    <property type="entry name" value="PKS_AT"/>
    <property type="match status" value="1"/>
</dbReference>
<dbReference type="GO" id="GO:0016491">
    <property type="term" value="F:oxidoreductase activity"/>
    <property type="evidence" value="ECO:0007669"/>
    <property type="project" value="UniProtKB-KW"/>
</dbReference>
<dbReference type="Pfam" id="PF00698">
    <property type="entry name" value="Acyl_transf_1"/>
    <property type="match status" value="1"/>
</dbReference>
<dbReference type="InterPro" id="IPR041464">
    <property type="entry name" value="TubC_N"/>
</dbReference>
<dbReference type="InterPro" id="IPR020841">
    <property type="entry name" value="PKS_Beta-ketoAc_synthase_dom"/>
</dbReference>
<dbReference type="InterPro" id="IPR057326">
    <property type="entry name" value="KR_dom"/>
</dbReference>
<comment type="similarity">
    <text evidence="5">Belongs to the short-chain dehydrogenases/reductases (SDR) family.</text>
</comment>
<gene>
    <name evidence="28" type="ORF">HG263_12360</name>
</gene>
<dbReference type="SUPFAM" id="SSF52151">
    <property type="entry name" value="FabD/lysophospholipase-like"/>
    <property type="match status" value="1"/>
</dbReference>
<evidence type="ECO:0000256" key="24">
    <source>
        <dbReference type="ARBA" id="ARBA00078169"/>
    </source>
</evidence>
<dbReference type="Gene3D" id="3.30.559.10">
    <property type="entry name" value="Chloramphenicol acetyltransferase-like domain"/>
    <property type="match status" value="4"/>
</dbReference>
<dbReference type="Gene3D" id="3.30.70.3290">
    <property type="match status" value="1"/>
</dbReference>
<dbReference type="CDD" id="cd00833">
    <property type="entry name" value="PKS"/>
    <property type="match status" value="1"/>
</dbReference>
<dbReference type="SMART" id="SM00825">
    <property type="entry name" value="PKS_KS"/>
    <property type="match status" value="1"/>
</dbReference>
<dbReference type="Gene3D" id="3.30.300.30">
    <property type="match status" value="3"/>
</dbReference>
<dbReference type="Pfam" id="PF02801">
    <property type="entry name" value="Ketoacyl-synt_C"/>
    <property type="match status" value="1"/>
</dbReference>
<dbReference type="FunFam" id="3.40.47.10:FF:000042">
    <property type="entry name" value="Polyketide synthase Pks13"/>
    <property type="match status" value="1"/>
</dbReference>
<keyword evidence="14" id="KW-0511">Multifunctional enzyme</keyword>
<dbReference type="SUPFAM" id="SSF53901">
    <property type="entry name" value="Thiolase-like"/>
    <property type="match status" value="1"/>
</dbReference>
<comment type="similarity">
    <text evidence="4">Belongs to the ATP-dependent AMP-binding enzyme family.</text>
</comment>
<dbReference type="UniPathway" id="UPA00094"/>
<dbReference type="GO" id="GO:0004315">
    <property type="term" value="F:3-oxoacyl-[acyl-carrier-protein] synthase activity"/>
    <property type="evidence" value="ECO:0007669"/>
    <property type="project" value="InterPro"/>
</dbReference>
<comment type="pathway">
    <text evidence="3">Lipid metabolism; fatty acid biosynthesis.</text>
</comment>
<evidence type="ECO:0000256" key="1">
    <source>
        <dbReference type="ARBA" id="ARBA00001937"/>
    </source>
</evidence>
<dbReference type="Pfam" id="PF22621">
    <property type="entry name" value="CurL-like_PKS_C"/>
    <property type="match status" value="1"/>
</dbReference>
<dbReference type="SUPFAM" id="SSF47336">
    <property type="entry name" value="ACP-like"/>
    <property type="match status" value="4"/>
</dbReference>
<dbReference type="CDD" id="cd17643">
    <property type="entry name" value="A_NRPS_Cytc1-like"/>
    <property type="match status" value="1"/>
</dbReference>
<dbReference type="Gene3D" id="1.10.1200.10">
    <property type="entry name" value="ACP-like"/>
    <property type="match status" value="4"/>
</dbReference>
<dbReference type="Gene3D" id="3.40.50.12780">
    <property type="entry name" value="N-terminal domain of ligase-like"/>
    <property type="match status" value="1"/>
</dbReference>
<evidence type="ECO:0000313" key="28">
    <source>
        <dbReference type="EMBL" id="NOU51321.1"/>
    </source>
</evidence>
<dbReference type="InterPro" id="IPR023213">
    <property type="entry name" value="CAT-like_dom_sf"/>
</dbReference>
<protein>
    <recommendedName>
        <fullName evidence="22">Phenolphthiocerol/phthiocerol polyketide synthase subunit E</fullName>
        <ecNumber evidence="21">2.3.1.292</ecNumber>
    </recommendedName>
    <alternativeName>
        <fullName evidence="24">(Phenol)carboxyphthiodiolenone synthase subunit E</fullName>
    </alternativeName>
    <alternativeName>
        <fullName evidence="25">Beta-ketoacyl-acyl-carrier-protein synthase I</fullName>
    </alternativeName>
    <alternativeName>
        <fullName evidence="23">Phthiocerol synthesis polyketide synthase type I PpsE</fullName>
    </alternativeName>
</protein>
<dbReference type="PROSITE" id="PS52004">
    <property type="entry name" value="KS3_2"/>
    <property type="match status" value="1"/>
</dbReference>
<dbReference type="PANTHER" id="PTHR45527">
    <property type="entry name" value="NONRIBOSOMAL PEPTIDE SYNTHETASE"/>
    <property type="match status" value="1"/>
</dbReference>
<accession>A0A849VHW3</accession>
<dbReference type="InterPro" id="IPR049490">
    <property type="entry name" value="C883_1060-like_KR_N"/>
</dbReference>
<dbReference type="FunFam" id="3.30.300.30:FF:000015">
    <property type="entry name" value="Nonribosomal peptide synthase SidD"/>
    <property type="match status" value="1"/>
</dbReference>
<dbReference type="SUPFAM" id="SSF56801">
    <property type="entry name" value="Acetyl-CoA synthetase-like"/>
    <property type="match status" value="3"/>
</dbReference>
<dbReference type="InterPro" id="IPR045851">
    <property type="entry name" value="AMP-bd_C_sf"/>
</dbReference>
<dbReference type="InterPro" id="IPR001242">
    <property type="entry name" value="Condensation_dom"/>
</dbReference>
<dbReference type="InterPro" id="IPR006162">
    <property type="entry name" value="Ppantetheine_attach_site"/>
</dbReference>
<dbReference type="PANTHER" id="PTHR45527:SF14">
    <property type="entry name" value="PLIPASTATIN SYNTHASE SUBUNIT B"/>
    <property type="match status" value="1"/>
</dbReference>
<dbReference type="FunFam" id="3.30.559.10:FF:000012">
    <property type="entry name" value="Non-ribosomal peptide synthetase"/>
    <property type="match status" value="1"/>
</dbReference>
<comment type="cofactor">
    <cofactor evidence="2">
        <name>pantetheine 4'-phosphate</name>
        <dbReference type="ChEBI" id="CHEBI:47942"/>
    </cofactor>
</comment>
<dbReference type="NCBIfam" id="TIGR01720">
    <property type="entry name" value="NRPS-para261"/>
    <property type="match status" value="1"/>
</dbReference>
<comment type="catalytic activity">
    <reaction evidence="18">
        <text>docosanoyl-[(phenol)carboxyphthiodiolenone synthase] + 2 (S)-methylmalonyl-CoA + 3 malonyl-CoA + 5 NADPH + 10 H(+) = C34-carboxyphthiodiolenone-[(phenol)carboxyphthiodiolenone synthase] + 5 CO2 + 5 NADP(+) + 5 CoA + 2 H2O</text>
        <dbReference type="Rhea" id="RHEA:57752"/>
        <dbReference type="Rhea" id="RHEA-COMP:14987"/>
        <dbReference type="Rhea" id="RHEA-COMP:14988"/>
        <dbReference type="ChEBI" id="CHEBI:15377"/>
        <dbReference type="ChEBI" id="CHEBI:15378"/>
        <dbReference type="ChEBI" id="CHEBI:16526"/>
        <dbReference type="ChEBI" id="CHEBI:57287"/>
        <dbReference type="ChEBI" id="CHEBI:57327"/>
        <dbReference type="ChEBI" id="CHEBI:57384"/>
        <dbReference type="ChEBI" id="CHEBI:57783"/>
        <dbReference type="ChEBI" id="CHEBI:58349"/>
        <dbReference type="ChEBI" id="CHEBI:142237"/>
        <dbReference type="ChEBI" id="CHEBI:142238"/>
        <dbReference type="EC" id="2.3.1.292"/>
    </reaction>
</comment>
<dbReference type="InterPro" id="IPR009081">
    <property type="entry name" value="PP-bd_ACP"/>
</dbReference>
<evidence type="ECO:0000256" key="13">
    <source>
        <dbReference type="ARBA" id="ARBA00023098"/>
    </source>
</evidence>
<evidence type="ECO:0000256" key="10">
    <source>
        <dbReference type="ARBA" id="ARBA00022832"/>
    </source>
</evidence>
<dbReference type="FunFam" id="3.30.300.30:FF:000010">
    <property type="entry name" value="Enterobactin synthetase component F"/>
    <property type="match status" value="1"/>
</dbReference>
<dbReference type="SMART" id="SM00822">
    <property type="entry name" value="PKS_KR"/>
    <property type="match status" value="1"/>
</dbReference>
<dbReference type="InterPro" id="IPR018201">
    <property type="entry name" value="Ketoacyl_synth_AS"/>
</dbReference>
<dbReference type="Gene3D" id="3.30.70.250">
    <property type="entry name" value="Malonyl-CoA ACP transacylase, ACP-binding"/>
    <property type="match status" value="1"/>
</dbReference>
<dbReference type="InterPro" id="IPR042099">
    <property type="entry name" value="ANL_N_sf"/>
</dbReference>
<keyword evidence="29" id="KW-1185">Reference proteome</keyword>
<dbReference type="InterPro" id="IPR014043">
    <property type="entry name" value="Acyl_transferase_dom"/>
</dbReference>
<dbReference type="GO" id="GO:0044550">
    <property type="term" value="P:secondary metabolite biosynthetic process"/>
    <property type="evidence" value="ECO:0007669"/>
    <property type="project" value="TreeGrafter"/>
</dbReference>
<keyword evidence="9" id="KW-0677">Repeat</keyword>
<dbReference type="NCBIfam" id="NF003417">
    <property type="entry name" value="PRK04813.1"/>
    <property type="match status" value="3"/>
</dbReference>
<dbReference type="PROSITE" id="PS00012">
    <property type="entry name" value="PHOSPHOPANTETHEINE"/>
    <property type="match status" value="2"/>
</dbReference>
<keyword evidence="8" id="KW-0808">Transferase</keyword>
<evidence type="ECO:0000256" key="12">
    <source>
        <dbReference type="ARBA" id="ARBA00023002"/>
    </source>
</evidence>
<feature type="domain" description="Carrier" evidence="26">
    <location>
        <begin position="1075"/>
        <end position="1149"/>
    </location>
</feature>
<dbReference type="EMBL" id="JABBPG010000004">
    <property type="protein sequence ID" value="NOU51321.1"/>
    <property type="molecule type" value="Genomic_DNA"/>
</dbReference>
<dbReference type="SUPFAM" id="SSF55048">
    <property type="entry name" value="Probable ACP-binding domain of malonyl-CoA ACP transacylase"/>
    <property type="match status" value="1"/>
</dbReference>
<dbReference type="GO" id="GO:0031177">
    <property type="term" value="F:phosphopantetheine binding"/>
    <property type="evidence" value="ECO:0007669"/>
    <property type="project" value="InterPro"/>
</dbReference>
<dbReference type="CDD" id="cd19534">
    <property type="entry name" value="E_NRPS"/>
    <property type="match status" value="1"/>
</dbReference>
<dbReference type="InterPro" id="IPR044894">
    <property type="entry name" value="TubC_N_sf"/>
</dbReference>
<dbReference type="PROSITE" id="PS00455">
    <property type="entry name" value="AMP_BINDING"/>
    <property type="match status" value="3"/>
</dbReference>
<keyword evidence="10" id="KW-0276">Fatty acid metabolism</keyword>
<evidence type="ECO:0000256" key="16">
    <source>
        <dbReference type="ARBA" id="ARBA00050973"/>
    </source>
</evidence>
<dbReference type="InterPro" id="IPR036736">
    <property type="entry name" value="ACP-like_sf"/>
</dbReference>
<evidence type="ECO:0000256" key="21">
    <source>
        <dbReference type="ARBA" id="ARBA00066974"/>
    </source>
</evidence>
<dbReference type="CDD" id="cd19543">
    <property type="entry name" value="DCL_NRPS"/>
    <property type="match status" value="1"/>
</dbReference>
<evidence type="ECO:0000256" key="15">
    <source>
        <dbReference type="ARBA" id="ARBA00029443"/>
    </source>
</evidence>
<organism evidence="28 29">
    <name type="scientific">Pseudoalteromonas caenipelagi</name>
    <dbReference type="NCBI Taxonomy" id="2726988"/>
    <lineage>
        <taxon>Bacteria</taxon>
        <taxon>Pseudomonadati</taxon>
        <taxon>Pseudomonadota</taxon>
        <taxon>Gammaproteobacteria</taxon>
        <taxon>Alteromonadales</taxon>
        <taxon>Pseudoalteromonadaceae</taxon>
        <taxon>Pseudoalteromonas</taxon>
    </lineage>
</organism>
<evidence type="ECO:0000256" key="20">
    <source>
        <dbReference type="ARBA" id="ARBA00058455"/>
    </source>
</evidence>
<keyword evidence="13" id="KW-0443">Lipid metabolism</keyword>
<dbReference type="InterPro" id="IPR020845">
    <property type="entry name" value="AMP-binding_CS"/>
</dbReference>
<dbReference type="NCBIfam" id="TIGR01733">
    <property type="entry name" value="AA-adenyl-dom"/>
    <property type="match status" value="3"/>
</dbReference>
<dbReference type="FunFam" id="3.40.50.980:FF:000002">
    <property type="entry name" value="Enterobactin synthetase component F"/>
    <property type="match status" value="1"/>
</dbReference>
<evidence type="ECO:0000256" key="2">
    <source>
        <dbReference type="ARBA" id="ARBA00001957"/>
    </source>
</evidence>
<evidence type="ECO:0000256" key="19">
    <source>
        <dbReference type="ARBA" id="ARBA00052745"/>
    </source>
</evidence>
<dbReference type="FunFam" id="3.40.50.12780:FF:000012">
    <property type="entry name" value="Non-ribosomal peptide synthetase"/>
    <property type="match status" value="1"/>
</dbReference>
<dbReference type="InterPro" id="IPR001227">
    <property type="entry name" value="Ac_transferase_dom_sf"/>
</dbReference>
<dbReference type="Pfam" id="PF21394">
    <property type="entry name" value="Beta-ketacyl_N"/>
    <property type="match status" value="1"/>
</dbReference>
<evidence type="ECO:0000256" key="22">
    <source>
        <dbReference type="ARBA" id="ARBA00073623"/>
    </source>
</evidence>
<feature type="domain" description="Carrier" evidence="26">
    <location>
        <begin position="5168"/>
        <end position="5246"/>
    </location>
</feature>
<dbReference type="CDD" id="cd05930">
    <property type="entry name" value="A_NRPS"/>
    <property type="match status" value="2"/>
</dbReference>
<dbReference type="FunFam" id="1.10.1200.10:FF:000005">
    <property type="entry name" value="Nonribosomal peptide synthetase 1"/>
    <property type="match status" value="4"/>
</dbReference>
<dbReference type="Gene3D" id="3.40.366.10">
    <property type="entry name" value="Malonyl-Coenzyme A Acyl Carrier Protein, domain 2"/>
    <property type="match status" value="1"/>
</dbReference>
<keyword evidence="7" id="KW-0597">Phosphoprotein</keyword>
<comment type="similarity">
    <text evidence="15">In the C-terminal section; belongs to the NRP synthetase family.</text>
</comment>
<evidence type="ECO:0000256" key="7">
    <source>
        <dbReference type="ARBA" id="ARBA00022553"/>
    </source>
</evidence>
<evidence type="ECO:0000256" key="18">
    <source>
        <dbReference type="ARBA" id="ARBA00052119"/>
    </source>
</evidence>
<feature type="domain" description="Carrier" evidence="26">
    <location>
        <begin position="3668"/>
        <end position="3743"/>
    </location>
</feature>
<keyword evidence="6" id="KW-0596">Phosphopantetheine</keyword>
<dbReference type="InterPro" id="IPR016036">
    <property type="entry name" value="Malonyl_transacylase_ACP-bd"/>
</dbReference>
<dbReference type="GO" id="GO:0005829">
    <property type="term" value="C:cytosol"/>
    <property type="evidence" value="ECO:0007669"/>
    <property type="project" value="TreeGrafter"/>
</dbReference>
<dbReference type="FunFam" id="3.40.50.980:FF:000001">
    <property type="entry name" value="Non-ribosomal peptide synthetase"/>
    <property type="match status" value="3"/>
</dbReference>
<dbReference type="Pfam" id="PF00550">
    <property type="entry name" value="PP-binding"/>
    <property type="match status" value="4"/>
</dbReference>
<evidence type="ECO:0000256" key="17">
    <source>
        <dbReference type="ARBA" id="ARBA00051971"/>
    </source>
</evidence>
<dbReference type="InterPro" id="IPR016039">
    <property type="entry name" value="Thiolase-like"/>
</dbReference>
<feature type="domain" description="Carrier" evidence="26">
    <location>
        <begin position="2604"/>
        <end position="2679"/>
    </location>
</feature>
<dbReference type="Pfam" id="PF00501">
    <property type="entry name" value="AMP-binding"/>
    <property type="match status" value="3"/>
</dbReference>
<keyword evidence="11" id="KW-0521">NADP</keyword>
<proteinExistence type="inferred from homology"/>
<sequence>MNNLKDFLTDLYKRGIHLFVEQGKLKSRAEAGAITAEIGAQIKEHKEAIIALLEQTQAAQLNNQRIEKAPQEAKKPLSFSQQSLWMLDHIGGGSSHYNIPGALKFTGELNVDALQNAFATIIERHESLRTYFVYGDDEQPEQVVHDGQAFSVEMIDLSDISADKLDQELKQRIEQEAHTPFDFAKDLMLRAQLLKLSEQSHVLLFTMHHIASDGWSMGVLVQELKTLYSAYSQGQDNPLAPLEIQYSDYAYWQRNWLQGEVLEQQLDYWGEQLKDLPEVHQLPLDYNRPKEQTFDGDLYISLVDKDVKQQLKALCQRQDATMFMVIHAAFSALLAQYSAETDIVVGSPIANREQSEVEALIGFFVNTLVLRSDLSENPTFTQLIEQSKAMLLGAYKHQQVPFEQIVDKLKPARNLAYSPLFQIMLVLQNNEQGALELPDVQLEVLKQEEKITSKYDITLNVTEVERGLILGWEFNTNLFNRSTIESLSSHFEQLLSSLVAAPEQPVLAANMLTESERQLELSTWQAKETFDTHHCIHELFEQQAQQHPHATALVFDAPDSERQSLTYQQLNERANQLAHYLLAQKQITPDTLVGVCADRSVDMLVAILATLKAGGAYVPLDPAHPESRLRHIIEDSAIEMVLTQSHLVKLPGFEHIDTVCLDDDVLLSTVAQYPVDNIPASQLELTPSHLAYVIYTSGSTGLPKGVLVEHQNVCRLFDATEFGFAFGADDVWTMFHSFAFDFSVWEIWGALVYGGTLVVVPKEVARSTSDFYQLLIDEQVTVLNQTPTAFAQLVSVTLENVQPLALRYVIFGGEALNLQSLNAWVNQFGDDAPQLINMYGITETTVHASFKRITSDDITSKGEASMIGVPLRDLDILLLNAQKNLVPVGVVGEMYVGGAGVTRGYLNRPELTAERFIDNPFYDQNDALSSPRLYRSGDLARRMPDGSLEYLGRIDNQVKIRGFRIELGEIEHALLCHEQVNDAVVLAKQTENGDKRLVAYVASDVVSHGDEQQVKAARFEFTESLRLALSDSLPEYMVPQLFVILDKLPLTGNGKVDSKALPEPDVSAQQGQYVAPRNDVETALCAIWQDVLRVEQVGITDNFFKLGGDSILSIQVVSRAVRAGLHFSVKALFSSQTIEKLAPVVKSGGKVEASQDAVTGSQTLLPIDHVFFADETDLHHYNQSVLLTTPVDFDPQALPNIVAKLYERHDALRLQFVKQGDVWQGEYAPLTDELVAQAVISESWSNSSFDNLHDVASAYQESLNPENGQLLKAVYFAPETAMAGRLLIVIHHLAVDGVSWRVLLEDIEKLYGQWQNGETLKLESKTSSYQQWGEFLAEYAQSSEVAAQRDYWLEGFAVDVAPLHQVLPNADTSEQGASSVNFELPAQLTEQLLRHSNSAYRTQINELLLCAILLGAHHTADVNAVRLDLEGHGREELSDKFDLSQTVGWFTTIFPLTLSMQAGASLEDLICAVKEQYRAIPQKGIGYGLLRYCAQDEAFAQLPASEMVFNYLGQFDQVANDDSAFGKANEFAGNNISAARKPSNPLTINCMVSDGRLQGSLTFTKALYTTQSMQALCDNIVGALSQIIEHCMSVEHGRYTPSDFPLAHVQDQELQQWVGATDVADLYPAVGMQQGLLFHSMLHSGSFVVQNVLRFEQLDCDKFKQAWHQVAQRHNVFRTSFVGMDSGNVHQVVHAQVSIPWLEEDLSQLDGAAQKAKLEAYRQADQQRGFTPEEAPLMRFRVLHMGNDVQQVIWSYHHALMDGWCIPLVIGEVTECYRALLKGEQPNLRVVRSYHDYADWLAQQDPQQAIDYWTKALASIEQPTALPLLSTEEVAASTTEEHDDFSIIFDSEQTDKLVSLAQSSQSTVNLIVQAAWALLLARYNGTDQVTFGAVTSGRPPELDGVEEIIGLFINSLPVVVNIDENLTVEQWLAQLHQQQVERESYNHVPLHEIQQLSTHEHALFDSLIVFENYPVDDAIDEKASDAALNLQDVESYTGTNYGITLVADLARTLSIKFEVRRGLLAQSQIEQIAQHLQELILNFAEASASPITRIGMLNEAQLTHQLIDLNNNNGEYPADVCMHQLFEAQAAMTGDAIAVEFESQQLNYAQLNQRANRLAHLLIESGAEHGDCVGIYLERSIEMMIAILAVMKAGATYVPMEPNGPVERAQMILEDADVDIVLLHSKSMESLPIKGIDVLLMDDASDDEQWLEEYSDENPDATETQVTPQSLAYILFTSGSTGRPKGVMVPHQGLVNYLTHAHQQYLTPSMSGSIVSSPLCFDATITTLLTPLCVGKTVTLLADNDDTLSVLSQQLMSDSPKLFKITPAHLMALAYMQSDDASSNAAHTIVIGGEQLTVQTLTKWKSQLLPNASFVNEYGPTETVVGCSTYTVNTLDDLARCEHAVLIGKPILNTTLYVINAGRIAPFGATGELYIGGAGVTQGYLAREQLSAEKFVSHTFEDGRTERLYRTGDLVCYRDEGHLEFVGRIDEQFKLRGYRIEPGEIENLLNKFEGVDESLVMLVGEGEEQHLAAYLVCTHISDKEALEHACGGQISEYLEDKVPSYMVPSTYYVLEEFPVTLNGKIDRKALPAQGGMSLQVEVTALQTDTEHWLAQMWQDILGTQEIGANTDFFKAGGHSLLAMRFISALAKQKHVEITLNALFEHSTLADLAAHIDGQARQEFVAIKPVDRAQPLPLSYPQRRLWFIDKFGQGSAQYNMPIAIRLKGRLDEALLESVFTQIIERHEVLRTTYHDHTAGPVQVIAKEHGFKMKRHDLSTMAANSTDQEQTLNQLVAQEAAKPFDLSQDLMLRVNLVALSEQDNVVQFVMHHIASDGWSLDIIVNEFVELYRAGYQGVEAQLSLLPVQYADFAHWQVTDYAEQQLADQLGYWTQQLAGAPQLHNLPLDKSRPAKQQFAGGGYDDMIDGALLEQLQRVAKANGVTLFMVLYSAFALLLGRYSNEKDIVIGSPVAGRTHPDVESLIGFFVNTLVFRTQLNEEQSFAQLLHDNKGMILDAFAHQDVPFEMLVDELNIPRNLSHAPLFQVIFTMQNRGDGRIELPELELGNLPSASAQSKFDLELVITEQDDKLFINWIYAKSLFEQQSIEALGHSFKHLLTQIATAPEQAAYDYQLLDESQTNWLAAQNKTTEQNNGYDSVIKWFESQVDAHPQQCALESGELSLTFSELDTKANQLAHALTEQGVKPGHIVGLCTPRSVEQVVAVLATLKCGAAYLPLDPSLPQARLDYMATDSGAQLVLVESTLTQSHTFTQCATMELASLQAYEAYPQSRFVLADDASQSLCYIIYTSGSTGLPKGVMVHNSGVVNYLQHTTENYFAQHLSGAILSSPLSFDATVTTLFTALLCGSKLVVLPESQEALVKGLHQYLSAQQSYLFKLTPAHLELLNSAKVASDAQHVVVIGGEQLKTSTLLPWKASLLPNSVYVNEYGPTETVVGCCVYWVRTLADIDVDMPAIPIGQPIRNTQLHILKDGQAAGLGAIGELYIAGQGVTLGYLNRDDLTAEKFITSHRALATEQKLYRSGDLVRYRPDGNLEFVGRIDDQLKIRGYRIETGEIEQQLSAHEEVKEAVVVAVGEGNEATLVAYYVPQAQAVEATKLTQWMKRNLPDYMVPAQFIMVNQFTLTANGKVDKKSLPSVSQASASSVKKASASRAAVNSIEQQLKQIWSEVLGVEKVASKDNFFELGGNSMLSVQVQKMVSERTDFSIELVDIFEYPTISGLAAYLSGEEEVHEEESQSQSTVEREECTDIAIIGMSGRFPGAKDVEQFWQNISEGVESIQHYDEQQLQALGFSSQVLNNPNFVKSGYVLEGIEEFDANYFGYSPREAELLDPQQRLLLECSTEALELSGYGDDSQYRNVGVYVGIAESNYLLNNIMPNPEVMAGTGKSTFFGNSSGFASTLISYKLNLTGPSINVLTACSTSLVAVHQACNSIMQGECEMALAGGASINLLQPGGYMYEEGGIVSADGHCRPFDKDAKGTRAGSGAGVLLLKRLDKALADNDTIHAVIKGSAINNDASDKVGYSAPSVRGQSEVIKQALKNANVTAESIEYVEAHGTGTQIGDPIEVKALQKAYASADKGQCALGTLKANVGHLDSAAGVASMIKVIQAMKHKQLPPSINYTQSNSQINFADTPFYINTELKPWQGKAPLRRAGVSSFGIGGTNAHVILQEAPSVDTAAKCDTVHVLPLSAMSKDAVKVACDNLREHLLGNQDVNLADVAYTLQVGRKVHEYRTSIACRSVEEAIELLAQKPRIVREKQTHRSTVFMFPGQGAQYQDMAKALYEQSAVFKAQFDECAQLLNAHLDVDIKEVVFAGAEQAEDALLNQTQYTQPALFVVEYCTAKLLQSWGVQADAMIGHSIGEYVAACLADVFSLADALKLVSARGRIMAQAQPGDMVSVVMSEAELQPLLTRAGACLASVNAAGNCVAAGSAEAIAQLTTLLDAQQVQWRMLRTSHAFHSAMMDDVLDTFRSEVEQVTLSAPTQLFVSNVTGQFIEPQQAQDPQYWVDHLRGTVRFAAGIDTLLTETMRLDEHKVLLEVGPGIGLGTLARKHDNAKEQVVLSTIRHPNEAVCDLHYLASSLGKLWSHGIAIDWSAYHGDVAVKRVPLPTYPFEKRRFWIDRVRSGASSKAVANSKLEPQDWWYVPTWQQTSAARQVSHAVQSDVSRWLIIADEQGLADVLAQQLNDAGHTVMMARHGAAFSQLGEHEYRLDMASQSQYGALIKAANSSAPLDRVVHMGALSEASESLSLSAFNDAQSRGALSALYTIQALVDAGLGAQVQVDLLSRDVFSVTGWEMINPDNAAIGALVKVAAQEYSELVCHHIDISETGPSHANKRSALGNMLCQELLAAKRIPAIAIRGNKRWEQKYQAELIETELPPAHTLKDNGTYIITGGLGNIGLLLAEHISSSVSNAHIVLLGRSEFAHPAQWDDIVAQQQDDTLVSRIRQIQTMQANGAEVAVMAADVADIGQMRQVFNTAVERFGAVDGVVHCAGQIHGSMKALSDTTQADFAQQCRSKVDGLLVLEQLLSEHQVDFCLLMSSLSTVLGGLGFSAYASANAYMDAFVQRQHTQGDTRWLSVNWDGWKFDVSNDNVFAMNPQEGAQAFAMALAGGYMPQLINSTGSLEARLSQWIDKTQDTNKNLYSRPDLETDYVKPRNDVEEQLVDIWRDILGIEEIGIEDHFFDLGGDSLVATRVISAIRQTFSIPEKVFSIKDFFDNPVIEAIAEKISKGMVDSDALEAKEHILGAGKAVEEGVF</sequence>
<evidence type="ECO:0000256" key="5">
    <source>
        <dbReference type="ARBA" id="ARBA00006484"/>
    </source>
</evidence>
<evidence type="ECO:0000256" key="9">
    <source>
        <dbReference type="ARBA" id="ARBA00022737"/>
    </source>
</evidence>
<comment type="catalytic activity">
    <reaction evidence="19">
        <text>icosanoyl-[(phenol)carboxyphthiodiolenone synthase] + 2 (S)-methylmalonyl-CoA + 3 malonyl-CoA + 5 NADPH + 10 H(+) = C32-carboxyphthiodiolenone-[(phenol)carboxyphthiodiolenone synthase] + 5 CO2 + 5 NADP(+) + 5 CoA + 2 H2O</text>
        <dbReference type="Rhea" id="RHEA:57748"/>
        <dbReference type="Rhea" id="RHEA-COMP:14985"/>
        <dbReference type="Rhea" id="RHEA-COMP:14986"/>
        <dbReference type="ChEBI" id="CHEBI:15377"/>
        <dbReference type="ChEBI" id="CHEBI:15378"/>
        <dbReference type="ChEBI" id="CHEBI:16526"/>
        <dbReference type="ChEBI" id="CHEBI:57287"/>
        <dbReference type="ChEBI" id="CHEBI:57327"/>
        <dbReference type="ChEBI" id="CHEBI:57384"/>
        <dbReference type="ChEBI" id="CHEBI:57783"/>
        <dbReference type="ChEBI" id="CHEBI:58349"/>
        <dbReference type="ChEBI" id="CHEBI:87848"/>
        <dbReference type="ChEBI" id="CHEBI:142236"/>
        <dbReference type="EC" id="2.3.1.292"/>
    </reaction>
</comment>
<evidence type="ECO:0000256" key="11">
    <source>
        <dbReference type="ARBA" id="ARBA00022857"/>
    </source>
</evidence>
<dbReference type="Gene3D" id="1.10.10.1830">
    <property type="entry name" value="Non-ribosomal peptide synthase, adenylation domain"/>
    <property type="match status" value="1"/>
</dbReference>
<evidence type="ECO:0000256" key="3">
    <source>
        <dbReference type="ARBA" id="ARBA00005194"/>
    </source>
</evidence>
<evidence type="ECO:0000256" key="23">
    <source>
        <dbReference type="ARBA" id="ARBA00075053"/>
    </source>
</evidence>
<comment type="caution">
    <text evidence="28">The sequence shown here is derived from an EMBL/GenBank/DDBJ whole genome shotgun (WGS) entry which is preliminary data.</text>
</comment>